<dbReference type="PANTHER" id="PTHR36844">
    <property type="entry name" value="PROTEASE PRSW"/>
    <property type="match status" value="1"/>
</dbReference>
<dbReference type="Proteomes" id="UP000230431">
    <property type="component" value="Unassembled WGS sequence"/>
</dbReference>
<dbReference type="InterPro" id="IPR026898">
    <property type="entry name" value="PrsW"/>
</dbReference>
<protein>
    <recommendedName>
        <fullName evidence="4">Protease PrsW</fullName>
    </recommendedName>
</protein>
<feature type="transmembrane region" description="Helical" evidence="1">
    <location>
        <begin position="126"/>
        <end position="152"/>
    </location>
</feature>
<feature type="transmembrane region" description="Helical" evidence="1">
    <location>
        <begin position="6"/>
        <end position="31"/>
    </location>
</feature>
<evidence type="ECO:0000313" key="2">
    <source>
        <dbReference type="EMBL" id="PIR45815.1"/>
    </source>
</evidence>
<reference evidence="2 3" key="1">
    <citation type="submission" date="2017-09" db="EMBL/GenBank/DDBJ databases">
        <title>Depth-based differentiation of microbial function through sediment-hosted aquifers and enrichment of novel symbionts in the deep terrestrial subsurface.</title>
        <authorList>
            <person name="Probst A.J."/>
            <person name="Ladd B."/>
            <person name="Jarett J.K."/>
            <person name="Geller-Mcgrath D.E."/>
            <person name="Sieber C.M."/>
            <person name="Emerson J.B."/>
            <person name="Anantharaman K."/>
            <person name="Thomas B.C."/>
            <person name="Malmstrom R."/>
            <person name="Stieglmeier M."/>
            <person name="Klingl A."/>
            <person name="Woyke T."/>
            <person name="Ryan C.M."/>
            <person name="Banfield J.F."/>
        </authorList>
    </citation>
    <scope>NUCLEOTIDE SEQUENCE [LARGE SCALE GENOMIC DNA]</scope>
    <source>
        <strain evidence="2">CG10_big_fil_rev_8_21_14_0_10_49_38</strain>
    </source>
</reference>
<feature type="transmembrane region" description="Helical" evidence="1">
    <location>
        <begin position="172"/>
        <end position="191"/>
    </location>
</feature>
<accession>A0A2H0RJ56</accession>
<sequence length="261" mass="29219">MTEAGQLNWIFILLAIAGGFLPTILWLWFWLQEDRRKPEPMRLVIKTFIVGGFGVALAFWWERLVTPATDIVGQISRVSETPFAWDILLWAVWPIAVWALIEELVKYLSTYVAALKNKACDEPLDLMIYMITAALGFAAVENVLFLLKVLWLDGGSTSSFLLTGNLRFLGSTLLHVVTSAVFGASLSLAFFRSKKIKLLFWILGLLSATALHLTFNFFIIMGSGGNVLLVLFSLWLAAMVVILLFEIIKRLSYGKIIISSP</sequence>
<organism evidence="2 3">
    <name type="scientific">Candidatus Vogelbacteria bacterium CG10_big_fil_rev_8_21_14_0_10_49_38</name>
    <dbReference type="NCBI Taxonomy" id="1975043"/>
    <lineage>
        <taxon>Bacteria</taxon>
        <taxon>Candidatus Vogeliibacteriota</taxon>
    </lineage>
</organism>
<dbReference type="PANTHER" id="PTHR36844:SF1">
    <property type="entry name" value="PROTEASE PRSW"/>
    <property type="match status" value="1"/>
</dbReference>
<keyword evidence="1" id="KW-1133">Transmembrane helix</keyword>
<feature type="transmembrane region" description="Helical" evidence="1">
    <location>
        <begin position="43"/>
        <end position="61"/>
    </location>
</feature>
<feature type="transmembrane region" description="Helical" evidence="1">
    <location>
        <begin position="227"/>
        <end position="248"/>
    </location>
</feature>
<evidence type="ECO:0000256" key="1">
    <source>
        <dbReference type="SAM" id="Phobius"/>
    </source>
</evidence>
<proteinExistence type="predicted"/>
<name>A0A2H0RJ56_9BACT</name>
<dbReference type="AlphaFoldDB" id="A0A2H0RJ56"/>
<dbReference type="Pfam" id="PF13367">
    <property type="entry name" value="PrsW-protease"/>
    <property type="match status" value="1"/>
</dbReference>
<keyword evidence="1" id="KW-0472">Membrane</keyword>
<evidence type="ECO:0008006" key="4">
    <source>
        <dbReference type="Google" id="ProtNLM"/>
    </source>
</evidence>
<gene>
    <name evidence="2" type="ORF">COV08_03035</name>
</gene>
<feature type="transmembrane region" description="Helical" evidence="1">
    <location>
        <begin position="198"/>
        <end position="221"/>
    </location>
</feature>
<evidence type="ECO:0000313" key="3">
    <source>
        <dbReference type="Proteomes" id="UP000230431"/>
    </source>
</evidence>
<feature type="transmembrane region" description="Helical" evidence="1">
    <location>
        <begin position="87"/>
        <end position="105"/>
    </location>
</feature>
<keyword evidence="1" id="KW-0812">Transmembrane</keyword>
<dbReference type="GO" id="GO:0008233">
    <property type="term" value="F:peptidase activity"/>
    <property type="evidence" value="ECO:0007669"/>
    <property type="project" value="InterPro"/>
</dbReference>
<dbReference type="EMBL" id="PCYK01000026">
    <property type="protein sequence ID" value="PIR45815.1"/>
    <property type="molecule type" value="Genomic_DNA"/>
</dbReference>
<comment type="caution">
    <text evidence="2">The sequence shown here is derived from an EMBL/GenBank/DDBJ whole genome shotgun (WGS) entry which is preliminary data.</text>
</comment>